<dbReference type="PROSITE" id="PS50883">
    <property type="entry name" value="EAL"/>
    <property type="match status" value="1"/>
</dbReference>
<dbReference type="CDD" id="cd01949">
    <property type="entry name" value="GGDEF"/>
    <property type="match status" value="1"/>
</dbReference>
<dbReference type="InterPro" id="IPR029787">
    <property type="entry name" value="Nucleotide_cyclase"/>
</dbReference>
<dbReference type="PROSITE" id="PS50887">
    <property type="entry name" value="GGDEF"/>
    <property type="match status" value="1"/>
</dbReference>
<reference evidence="3 4" key="1">
    <citation type="submission" date="2017-10" db="EMBL/GenBank/DDBJ databases">
        <title>Nyctiphanis sp. nov., isolated from the stomach of the euphausiid Nyctiphanes simplex (Hansen, 1911) in the Gulf of California.</title>
        <authorList>
            <person name="Gomez-Gil B."/>
            <person name="Aguilar-Mendez M."/>
            <person name="Lopez-Cortes A."/>
            <person name="Gomez-Gutierrez J."/>
            <person name="Roque A."/>
            <person name="Lang E."/>
            <person name="Gonzalez-Castillo A."/>
        </authorList>
    </citation>
    <scope>NUCLEOTIDE SEQUENCE [LARGE SCALE GENOMIC DNA]</scope>
    <source>
        <strain evidence="3 4">CAIM 600</strain>
    </source>
</reference>
<dbReference type="EMBL" id="PEIB01000032">
    <property type="protein sequence ID" value="RXJ71802.1"/>
    <property type="molecule type" value="Genomic_DNA"/>
</dbReference>
<dbReference type="AlphaFoldDB" id="A0A4Q0YLV9"/>
<dbReference type="Pfam" id="PF00990">
    <property type="entry name" value="GGDEF"/>
    <property type="match status" value="1"/>
</dbReference>
<dbReference type="InterPro" id="IPR043128">
    <property type="entry name" value="Rev_trsase/Diguanyl_cyclase"/>
</dbReference>
<dbReference type="InterPro" id="IPR035919">
    <property type="entry name" value="EAL_sf"/>
</dbReference>
<name>A0A4Q0YLV9_9GAMM</name>
<comment type="caution">
    <text evidence="3">The sequence shown here is derived from an EMBL/GenBank/DDBJ whole genome shotgun (WGS) entry which is preliminary data.</text>
</comment>
<dbReference type="InterPro" id="IPR052155">
    <property type="entry name" value="Biofilm_reg_signaling"/>
</dbReference>
<evidence type="ECO:0000259" key="2">
    <source>
        <dbReference type="PROSITE" id="PS50887"/>
    </source>
</evidence>
<proteinExistence type="predicted"/>
<dbReference type="InterPro" id="IPR000160">
    <property type="entry name" value="GGDEF_dom"/>
</dbReference>
<dbReference type="InterPro" id="IPR001633">
    <property type="entry name" value="EAL_dom"/>
</dbReference>
<protein>
    <submittedName>
        <fullName evidence="3">GGDEF-domain containing protein</fullName>
    </submittedName>
</protein>
<dbReference type="Proteomes" id="UP000290287">
    <property type="component" value="Unassembled WGS sequence"/>
</dbReference>
<feature type="domain" description="GGDEF" evidence="2">
    <location>
        <begin position="267"/>
        <end position="400"/>
    </location>
</feature>
<dbReference type="PANTHER" id="PTHR44757">
    <property type="entry name" value="DIGUANYLATE CYCLASE DGCP"/>
    <property type="match status" value="1"/>
</dbReference>
<dbReference type="CDD" id="cd01948">
    <property type="entry name" value="EAL"/>
    <property type="match status" value="1"/>
</dbReference>
<feature type="domain" description="EAL" evidence="1">
    <location>
        <begin position="409"/>
        <end position="660"/>
    </location>
</feature>
<dbReference type="NCBIfam" id="TIGR00254">
    <property type="entry name" value="GGDEF"/>
    <property type="match status" value="1"/>
</dbReference>
<dbReference type="SMART" id="SM00052">
    <property type="entry name" value="EAL"/>
    <property type="match status" value="1"/>
</dbReference>
<dbReference type="SMART" id="SM00267">
    <property type="entry name" value="GGDEF"/>
    <property type="match status" value="1"/>
</dbReference>
<dbReference type="PANTHER" id="PTHR44757:SF2">
    <property type="entry name" value="BIOFILM ARCHITECTURE MAINTENANCE PROTEIN MBAA"/>
    <property type="match status" value="1"/>
</dbReference>
<dbReference type="Pfam" id="PF00563">
    <property type="entry name" value="EAL"/>
    <property type="match status" value="1"/>
</dbReference>
<sequence length="663" mass="75276">MTSQPCLTMSSSTVGNDYSVLNQLSNPIWIFDFDSRSIVWANRNALTLWEADSLEELIQRDLKSGMSAAVDATLGYYKSKFEKGEQVRTWWTYSPKQRLKRKLCQFSGFTLPNNKQAMLVEVISDEFSLKRDLENSIGSNLSLLFKANGQLSSCNDYFKTCFHQGINSLSELLGSKREACEWIARAKSEGEFTAEIEPHIDNTLHCFRVFAKWFDDRQQLLMALTDISEQKQKLLKANFQATHDELTGLYNRRGMLEVINNSVEQSDPFHLVFIDVDRFKQVNDIYGHHIGDQLLRKTAERLQGILGKSCHIGRFGGDEFLALIPEQNTASIYLKLGQVLRKTQLPLSLETLGDICISVSAGCSIFPGNAEDADSLLKQAGLAMHQAKLNGRNRYHLFTPKLMEDQRRKVHIRHRLSRAVELNQFTLAYQPIYDVVEKRFRGAEALIRWHDEELGRVAPSEFVPVAEETGQIVNIGRWVLRKAIKQVAKWQKEMDHHFTLSINVSQIQLHPGFAEDLSALLQKYDVAAENIALELTESCSVLNCGELRGWLEDIAALGVKLYLDDFGTGYSSLSVLHNLPFNVVKLDKSFSLTESESNRTIIATTLALSKTLDMAVIAEGVETESQQEFLKQQGYRYLQGYYYSRPVSETQFSHILSEQSANH</sequence>
<keyword evidence="4" id="KW-1185">Reference proteome</keyword>
<dbReference type="Gene3D" id="3.30.70.270">
    <property type="match status" value="1"/>
</dbReference>
<evidence type="ECO:0000313" key="4">
    <source>
        <dbReference type="Proteomes" id="UP000290287"/>
    </source>
</evidence>
<dbReference type="SUPFAM" id="SSF141868">
    <property type="entry name" value="EAL domain-like"/>
    <property type="match status" value="1"/>
</dbReference>
<organism evidence="3 4">
    <name type="scientific">Veronia nyctiphanis</name>
    <dbReference type="NCBI Taxonomy" id="1278244"/>
    <lineage>
        <taxon>Bacteria</taxon>
        <taxon>Pseudomonadati</taxon>
        <taxon>Pseudomonadota</taxon>
        <taxon>Gammaproteobacteria</taxon>
        <taxon>Vibrionales</taxon>
        <taxon>Vibrionaceae</taxon>
        <taxon>Veronia</taxon>
    </lineage>
</organism>
<gene>
    <name evidence="3" type="ORF">CS022_19755</name>
</gene>
<dbReference type="Gene3D" id="3.20.20.450">
    <property type="entry name" value="EAL domain"/>
    <property type="match status" value="1"/>
</dbReference>
<dbReference type="SUPFAM" id="SSF55073">
    <property type="entry name" value="Nucleotide cyclase"/>
    <property type="match status" value="1"/>
</dbReference>
<dbReference type="OrthoDB" id="1316910at2"/>
<evidence type="ECO:0000313" key="3">
    <source>
        <dbReference type="EMBL" id="RXJ71802.1"/>
    </source>
</evidence>
<accession>A0A4Q0YLV9</accession>
<evidence type="ECO:0000259" key="1">
    <source>
        <dbReference type="PROSITE" id="PS50883"/>
    </source>
</evidence>